<feature type="compositionally biased region" description="Polar residues" evidence="1">
    <location>
        <begin position="98"/>
        <end position="114"/>
    </location>
</feature>
<name>A0A1W5C968_ANOGA</name>
<organism evidence="2">
    <name type="scientific">Anopheles gambiae</name>
    <name type="common">African malaria mosquito</name>
    <dbReference type="NCBI Taxonomy" id="7165"/>
    <lineage>
        <taxon>Eukaryota</taxon>
        <taxon>Metazoa</taxon>
        <taxon>Ecdysozoa</taxon>
        <taxon>Arthropoda</taxon>
        <taxon>Hexapoda</taxon>
        <taxon>Insecta</taxon>
        <taxon>Pterygota</taxon>
        <taxon>Neoptera</taxon>
        <taxon>Endopterygota</taxon>
        <taxon>Diptera</taxon>
        <taxon>Nematocera</taxon>
        <taxon>Culicoidea</taxon>
        <taxon>Culicidae</taxon>
        <taxon>Anophelinae</taxon>
        <taxon>Anopheles</taxon>
    </lineage>
</organism>
<accession>A0A1W5C968</accession>
<reference evidence="2" key="5">
    <citation type="submission" date="2011-05" db="EMBL/GenBank/DDBJ databases">
        <authorList>
            <consortium name="VectorBase"/>
        </authorList>
    </citation>
    <scope>NUCLEOTIDE SEQUENCE</scope>
    <source>
        <strain evidence="2">PEST</strain>
    </source>
</reference>
<feature type="region of interest" description="Disordered" evidence="1">
    <location>
        <begin position="1"/>
        <end position="129"/>
    </location>
</feature>
<reference evidence="2" key="4">
    <citation type="journal article" date="2007" name="Genome Biol.">
        <title>Update of the Anopheles gambiae PEST genome assembly.</title>
        <authorList>
            <person name="Sharakhova M.V."/>
            <person name="Hammond M.P."/>
            <person name="Lobo N.F."/>
            <person name="Krzywinski J."/>
            <person name="Unger M.F."/>
            <person name="Hillenmeyer M.E."/>
            <person name="Bruggner R.V."/>
            <person name="Birney E."/>
            <person name="Collins F.H."/>
        </authorList>
    </citation>
    <scope>NUCLEOTIDE SEQUENCE</scope>
    <source>
        <strain evidence="2">PEST</strain>
    </source>
</reference>
<proteinExistence type="predicted"/>
<reference evidence="2" key="2">
    <citation type="submission" date="2002-03" db="EMBL/GenBank/DDBJ databases">
        <authorList>
            <consortium name="The Anopheles Genome Sequencing Consortium"/>
        </authorList>
    </citation>
    <scope>NUCLEOTIDE SEQUENCE</scope>
    <source>
        <strain evidence="2">PEST</strain>
    </source>
</reference>
<dbReference type="STRING" id="7165.A0A1W5C968"/>
<feature type="compositionally biased region" description="Polar residues" evidence="1">
    <location>
        <begin position="179"/>
        <end position="189"/>
    </location>
</feature>
<dbReference type="PaxDb" id="7165-AGAP009938-PA"/>
<feature type="region of interest" description="Disordered" evidence="1">
    <location>
        <begin position="150"/>
        <end position="198"/>
    </location>
</feature>
<evidence type="ECO:0000256" key="1">
    <source>
        <dbReference type="SAM" id="MobiDB-lite"/>
    </source>
</evidence>
<evidence type="ECO:0000313" key="2">
    <source>
        <dbReference type="EMBL" id="EAA14082.3"/>
    </source>
</evidence>
<feature type="compositionally biased region" description="Polar residues" evidence="1">
    <location>
        <begin position="29"/>
        <end position="47"/>
    </location>
</feature>
<dbReference type="VEuPathDB" id="VectorBase:AGAP028730"/>
<feature type="compositionally biased region" description="Polar residues" evidence="1">
    <location>
        <begin position="76"/>
        <end position="88"/>
    </location>
</feature>
<reference evidence="2" key="3">
    <citation type="journal article" date="2004" name="Trends Parasitol.">
        <title>The Anopheles gambiae genome: an update.</title>
        <authorList>
            <person name="Mongin E."/>
            <person name="Louis C."/>
            <person name="Holt R.A."/>
            <person name="Birney E."/>
            <person name="Collins F.H."/>
        </authorList>
    </citation>
    <scope>NUCLEOTIDE SEQUENCE</scope>
    <source>
        <strain evidence="2">PEST</strain>
    </source>
</reference>
<gene>
    <name evidence="2" type="ORF">AgaP_AGAP009938</name>
</gene>
<comment type="caution">
    <text evidence="2">The sequence shown here is derived from an EMBL/GenBank/DDBJ whole genome shotgun (WGS) entry which is preliminary data.</text>
</comment>
<feature type="compositionally biased region" description="Basic and acidic residues" evidence="1">
    <location>
        <begin position="7"/>
        <end position="28"/>
    </location>
</feature>
<protein>
    <submittedName>
        <fullName evidence="2">AGAP009938-PA</fullName>
    </submittedName>
</protein>
<dbReference type="InParanoid" id="A0A1W5C968"/>
<dbReference type="VEuPathDB" id="VectorBase:AGAMI1_001826"/>
<dbReference type="EMBL" id="AAAB01008980">
    <property type="protein sequence ID" value="EAA14082.3"/>
    <property type="molecule type" value="Genomic_DNA"/>
</dbReference>
<reference evidence="2" key="1">
    <citation type="journal article" date="2002" name="Science">
        <title>The genome sequence of the malaria mosquito Anopheles gambiae.</title>
        <authorList>
            <person name="Holt R.A."/>
            <person name="Subramanian G.M."/>
            <person name="Halpern A."/>
            <person name="Sutton G.G."/>
            <person name="Charlab R."/>
            <person name="Nusskern D.R."/>
            <person name="Wincker P."/>
            <person name="Clark A.G."/>
            <person name="Ribeiro J.M."/>
            <person name="Wides R."/>
            <person name="Salzberg S.L."/>
            <person name="Loftus B."/>
            <person name="Yandell M."/>
            <person name="Majoros W.H."/>
            <person name="Rusch D.B."/>
            <person name="Lai Z."/>
            <person name="Kraft C.L."/>
            <person name="Abril J.F."/>
            <person name="Anthouard V."/>
            <person name="Arensburger P."/>
            <person name="Atkinson P.W."/>
            <person name="Baden H."/>
            <person name="de Berardinis V."/>
            <person name="Baldwin D."/>
            <person name="Benes V."/>
            <person name="Biedler J."/>
            <person name="Blass C."/>
            <person name="Bolanos R."/>
            <person name="Boscus D."/>
            <person name="Barnstead M."/>
            <person name="Cai S."/>
            <person name="Center A."/>
            <person name="Chaturverdi K."/>
            <person name="Christophides G.K."/>
            <person name="Chrystal M.A."/>
            <person name="Clamp M."/>
            <person name="Cravchik A."/>
            <person name="Curwen V."/>
            <person name="Dana A."/>
            <person name="Delcher A."/>
            <person name="Dew I."/>
            <person name="Evans C.A."/>
            <person name="Flanigan M."/>
            <person name="Grundschober-Freimoser A."/>
            <person name="Friedli L."/>
            <person name="Gu Z."/>
            <person name="Guan P."/>
            <person name="Guigo R."/>
            <person name="Hillenmeyer M.E."/>
            <person name="Hladun S.L."/>
            <person name="Hogan J.R."/>
            <person name="Hong Y.S."/>
            <person name="Hoover J."/>
            <person name="Jaillon O."/>
            <person name="Ke Z."/>
            <person name="Kodira C."/>
            <person name="Kokoza E."/>
            <person name="Koutsos A."/>
            <person name="Letunic I."/>
            <person name="Levitsky A."/>
            <person name="Liang Y."/>
            <person name="Lin J.J."/>
            <person name="Lobo N.F."/>
            <person name="Lopez J.R."/>
            <person name="Malek J.A."/>
            <person name="McIntosh T.C."/>
            <person name="Meister S."/>
            <person name="Miller J."/>
            <person name="Mobarry C."/>
            <person name="Mongin E."/>
            <person name="Murphy S.D."/>
            <person name="O'Brochta D.A."/>
            <person name="Pfannkoch C."/>
            <person name="Qi R."/>
            <person name="Regier M.A."/>
            <person name="Remington K."/>
            <person name="Shao H."/>
            <person name="Sharakhova M.V."/>
            <person name="Sitter C.D."/>
            <person name="Shetty J."/>
            <person name="Smith T.J."/>
            <person name="Strong R."/>
            <person name="Sun J."/>
            <person name="Thomasova D."/>
            <person name="Ton L.Q."/>
            <person name="Topalis P."/>
            <person name="Tu Z."/>
            <person name="Unger M.F."/>
            <person name="Walenz B."/>
            <person name="Wang A."/>
            <person name="Wang J."/>
            <person name="Wang M."/>
            <person name="Wang X."/>
            <person name="Woodford K.J."/>
            <person name="Wortman J.R."/>
            <person name="Wu M."/>
            <person name="Yao A."/>
            <person name="Zdobnov E.M."/>
            <person name="Zhang H."/>
            <person name="Zhao Q."/>
            <person name="Zhao S."/>
            <person name="Zhu S.C."/>
            <person name="Zhimulev I."/>
            <person name="Coluzzi M."/>
            <person name="della Torre A."/>
            <person name="Roth C.W."/>
            <person name="Louis C."/>
            <person name="Kalush F."/>
            <person name="Mural R.J."/>
            <person name="Myers E.W."/>
            <person name="Adams M.D."/>
            <person name="Smith H.O."/>
            <person name="Broder S."/>
            <person name="Gardner M.J."/>
            <person name="Fraser C.M."/>
            <person name="Birney E."/>
            <person name="Bork P."/>
            <person name="Brey P.T."/>
            <person name="Venter J.C."/>
            <person name="Weissenbach J."/>
            <person name="Kafatos F.C."/>
            <person name="Collins F.H."/>
            <person name="Hoffman S.L."/>
        </authorList>
    </citation>
    <scope>NUCLEOTIDE SEQUENCE [LARGE SCALE GENOMIC DNA]</scope>
    <source>
        <strain evidence="2">PEST</strain>
    </source>
</reference>
<feature type="compositionally biased region" description="Acidic residues" evidence="1">
    <location>
        <begin position="150"/>
        <end position="166"/>
    </location>
</feature>
<dbReference type="AlphaFoldDB" id="A0A1W5C968"/>
<sequence length="231" mass="24424">MIDSFTESEHEPTEEKQEHEAVEKDKQLPTDNNSPTGSVSPDTTEAFQQIRRESEILGIAAIKKEDLSTPPPSPADFSTQVSQNSSKASADEGRNDGKVSSNAAVANSGQTGTVEQKAETCLAEESHPSFSVTTSGVAVIVTQVSNDLIEDEEPPQVAEEDNDDVLIDFGGGDKPNDSGVDNTVDNRATGTGGGSVLVQAGSDLAEDSTEIKNYLVQNNDQMTGMEPTEPP</sequence>
<feature type="non-terminal residue" evidence="2">
    <location>
        <position position="231"/>
    </location>
</feature>